<keyword evidence="1" id="KW-0472">Membrane</keyword>
<keyword evidence="4" id="KW-1185">Reference proteome</keyword>
<dbReference type="AlphaFoldDB" id="A0A811KGZ9"/>
<gene>
    <name evidence="3" type="ORF">BOKJ2_LOCUS5678</name>
</gene>
<comment type="caution">
    <text evidence="3">The sequence shown here is derived from an EMBL/GenBank/DDBJ whole genome shotgun (WGS) entry which is preliminary data.</text>
</comment>
<dbReference type="OrthoDB" id="5812721at2759"/>
<dbReference type="EMBL" id="CAJFDH010000003">
    <property type="protein sequence ID" value="CAD5214608.1"/>
    <property type="molecule type" value="Genomic_DNA"/>
</dbReference>
<protein>
    <submittedName>
        <fullName evidence="3">Uncharacterized protein</fullName>
    </submittedName>
</protein>
<name>A0A811KGZ9_9BILA</name>
<evidence type="ECO:0000313" key="4">
    <source>
        <dbReference type="Proteomes" id="UP000614601"/>
    </source>
</evidence>
<evidence type="ECO:0000313" key="3">
    <source>
        <dbReference type="EMBL" id="CAD5214608.1"/>
    </source>
</evidence>
<feature type="transmembrane region" description="Helical" evidence="1">
    <location>
        <begin position="199"/>
        <end position="222"/>
    </location>
</feature>
<evidence type="ECO:0000256" key="1">
    <source>
        <dbReference type="SAM" id="Phobius"/>
    </source>
</evidence>
<dbReference type="Proteomes" id="UP000614601">
    <property type="component" value="Unassembled WGS sequence"/>
</dbReference>
<keyword evidence="1" id="KW-1133">Transmembrane helix</keyword>
<keyword evidence="2" id="KW-0732">Signal</keyword>
<sequence length="234" mass="26367">MNILILWLLLVSVTFAAFCPLLEHQVCNDRNKQLRCVCAMSLDEEPPPEQSCSNIVKVENVNDFEAVSVMFKLDNAAKVMKGFPEDRFRDQLASLLKIEANDILILRVHCLDQEKKFAVQFVVVKNEDDDEDNDGIKDSEDTDDARIPFAQTYFIDSDIIVRNLKVAGNIHNIAGLKVDSISKVTTLYSMEAYVDNTVLLFQAALAAVFVFLTCLCGCWIACKKNDYEADLQKS</sequence>
<reference evidence="3" key="1">
    <citation type="submission" date="2020-09" db="EMBL/GenBank/DDBJ databases">
        <authorList>
            <person name="Kikuchi T."/>
        </authorList>
    </citation>
    <scope>NUCLEOTIDE SEQUENCE</scope>
    <source>
        <strain evidence="3">SH1</strain>
    </source>
</reference>
<feature type="chain" id="PRO_5035594919" evidence="2">
    <location>
        <begin position="17"/>
        <end position="234"/>
    </location>
</feature>
<evidence type="ECO:0000256" key="2">
    <source>
        <dbReference type="SAM" id="SignalP"/>
    </source>
</evidence>
<organism evidence="3 4">
    <name type="scientific">Bursaphelenchus okinawaensis</name>
    <dbReference type="NCBI Taxonomy" id="465554"/>
    <lineage>
        <taxon>Eukaryota</taxon>
        <taxon>Metazoa</taxon>
        <taxon>Ecdysozoa</taxon>
        <taxon>Nematoda</taxon>
        <taxon>Chromadorea</taxon>
        <taxon>Rhabditida</taxon>
        <taxon>Tylenchina</taxon>
        <taxon>Tylenchomorpha</taxon>
        <taxon>Aphelenchoidea</taxon>
        <taxon>Aphelenchoididae</taxon>
        <taxon>Bursaphelenchus</taxon>
    </lineage>
</organism>
<dbReference type="EMBL" id="CAJFCW020000003">
    <property type="protein sequence ID" value="CAG9102997.1"/>
    <property type="molecule type" value="Genomic_DNA"/>
</dbReference>
<keyword evidence="1" id="KW-0812">Transmembrane</keyword>
<feature type="signal peptide" evidence="2">
    <location>
        <begin position="1"/>
        <end position="16"/>
    </location>
</feature>
<dbReference type="Proteomes" id="UP000783686">
    <property type="component" value="Unassembled WGS sequence"/>
</dbReference>
<accession>A0A811KGZ9</accession>
<proteinExistence type="predicted"/>